<feature type="compositionally biased region" description="Low complexity" evidence="4">
    <location>
        <begin position="696"/>
        <end position="706"/>
    </location>
</feature>
<evidence type="ECO:0000256" key="2">
    <source>
        <dbReference type="ARBA" id="ARBA00022723"/>
    </source>
</evidence>
<feature type="compositionally biased region" description="Low complexity" evidence="4">
    <location>
        <begin position="730"/>
        <end position="750"/>
    </location>
</feature>
<dbReference type="GO" id="GO:0003677">
    <property type="term" value="F:DNA binding"/>
    <property type="evidence" value="ECO:0007669"/>
    <property type="project" value="InterPro"/>
</dbReference>
<dbReference type="Pfam" id="PF04082">
    <property type="entry name" value="Fungal_trans"/>
    <property type="match status" value="1"/>
</dbReference>
<proteinExistence type="predicted"/>
<evidence type="ECO:0000256" key="3">
    <source>
        <dbReference type="ARBA" id="ARBA00023242"/>
    </source>
</evidence>
<evidence type="ECO:0000313" key="6">
    <source>
        <dbReference type="EMBL" id="KXJ91174.1"/>
    </source>
</evidence>
<dbReference type="STRING" id="196109.A0A136J259"/>
<feature type="region of interest" description="Disordered" evidence="4">
    <location>
        <begin position="122"/>
        <end position="186"/>
    </location>
</feature>
<feature type="region of interest" description="Disordered" evidence="4">
    <location>
        <begin position="221"/>
        <end position="243"/>
    </location>
</feature>
<dbReference type="PANTHER" id="PTHR31001">
    <property type="entry name" value="UNCHARACTERIZED TRANSCRIPTIONAL REGULATORY PROTEIN"/>
    <property type="match status" value="1"/>
</dbReference>
<reference evidence="7" key="1">
    <citation type="submission" date="2016-02" db="EMBL/GenBank/DDBJ databases">
        <title>Draft genome sequence of Microdochium bolleyi, a fungal endophyte of beachgrass.</title>
        <authorList>
            <consortium name="DOE Joint Genome Institute"/>
            <person name="David A.S."/>
            <person name="May G."/>
            <person name="Haridas S."/>
            <person name="Lim J."/>
            <person name="Wang M."/>
            <person name="Labutti K."/>
            <person name="Lipzen A."/>
            <person name="Barry K."/>
            <person name="Grigoriev I.V."/>
        </authorList>
    </citation>
    <scope>NUCLEOTIDE SEQUENCE [LARGE SCALE GENOMIC DNA]</scope>
    <source>
        <strain evidence="7">J235TASD1</strain>
    </source>
</reference>
<comment type="subcellular location">
    <subcellularLocation>
        <location evidence="1">Nucleus</location>
    </subcellularLocation>
</comment>
<feature type="region of interest" description="Disordered" evidence="4">
    <location>
        <begin position="1"/>
        <end position="27"/>
    </location>
</feature>
<dbReference type="OrthoDB" id="5431381at2759"/>
<evidence type="ECO:0000313" key="7">
    <source>
        <dbReference type="Proteomes" id="UP000070501"/>
    </source>
</evidence>
<dbReference type="InterPro" id="IPR001138">
    <property type="entry name" value="Zn2Cys6_DnaBD"/>
</dbReference>
<feature type="compositionally biased region" description="Polar residues" evidence="4">
    <location>
        <begin position="156"/>
        <end position="166"/>
    </location>
</feature>
<keyword evidence="3" id="KW-0539">Nucleus</keyword>
<dbReference type="Pfam" id="PF00172">
    <property type="entry name" value="Zn_clus"/>
    <property type="match status" value="1"/>
</dbReference>
<dbReference type="SMART" id="SM00906">
    <property type="entry name" value="Fungal_trans"/>
    <property type="match status" value="1"/>
</dbReference>
<evidence type="ECO:0000256" key="4">
    <source>
        <dbReference type="SAM" id="MobiDB-lite"/>
    </source>
</evidence>
<feature type="domain" description="Zn(2)-C6 fungal-type" evidence="5">
    <location>
        <begin position="34"/>
        <end position="65"/>
    </location>
</feature>
<dbReference type="SUPFAM" id="SSF57701">
    <property type="entry name" value="Zn2/Cys6 DNA-binding domain"/>
    <property type="match status" value="1"/>
</dbReference>
<feature type="compositionally biased region" description="Low complexity" evidence="4">
    <location>
        <begin position="134"/>
        <end position="150"/>
    </location>
</feature>
<evidence type="ECO:0000259" key="5">
    <source>
        <dbReference type="PROSITE" id="PS50048"/>
    </source>
</evidence>
<dbReference type="GO" id="GO:0005634">
    <property type="term" value="C:nucleus"/>
    <property type="evidence" value="ECO:0007669"/>
    <property type="project" value="UniProtKB-SubCell"/>
</dbReference>
<feature type="region of interest" description="Disordered" evidence="4">
    <location>
        <begin position="69"/>
        <end position="100"/>
    </location>
</feature>
<organism evidence="6 7">
    <name type="scientific">Microdochium bolleyi</name>
    <dbReference type="NCBI Taxonomy" id="196109"/>
    <lineage>
        <taxon>Eukaryota</taxon>
        <taxon>Fungi</taxon>
        <taxon>Dikarya</taxon>
        <taxon>Ascomycota</taxon>
        <taxon>Pezizomycotina</taxon>
        <taxon>Sordariomycetes</taxon>
        <taxon>Xylariomycetidae</taxon>
        <taxon>Xylariales</taxon>
        <taxon>Microdochiaceae</taxon>
        <taxon>Microdochium</taxon>
    </lineage>
</organism>
<dbReference type="CDD" id="cd00067">
    <property type="entry name" value="GAL4"/>
    <property type="match status" value="1"/>
</dbReference>
<dbReference type="CDD" id="cd12148">
    <property type="entry name" value="fungal_TF_MHR"/>
    <property type="match status" value="1"/>
</dbReference>
<sequence length="879" mass="96147">MDSRPGSFATGVFRAQPVDNTPRKIQKRNRPPVSCLLCRTRKVKCNRQQPCERCVKSGEASFCEYAPRAQRKPKGSLDHPAVRTSSASAAGADRHGADSASRPLLQVRLQKLEDLVHGLVQAPPQQQQPPPSLPFTGSGSTTGSAPAGSLPVAMNTPRSLDQQPTDPESRSSDYGSPSSSHLPGPYAAAQNATRYGENTFVGGTHWASILESIQDIRGIIDQDSEGTPSSPSPPPQHLHTDNSDILFSQPSISVEQAIARLPPKSRCDQLILFYFRHKLVAASYIHTTKFQREYDAFWERPHSASLLWISCLASMLCTAAFISLGNSVEIDEADPAHPDNTARLAKDCLVAGNYLSGRPYAIEALMLHGLTEKSRAKEIDLSLWAKFGVLARLAQRMGYHRDPKYIANVTAFEGEMRRRVWFFIEVFDVIFSFQLGLPPIIHSDECDTEAPSNLYDTDFDEHTPVLPPPRPATEPTSTLYLSCKFKLCRLLREVIRFNSSIRAPSYEEVLQLGDRIHNYRAQIPPPLQIRPVKSYSFTDQSADIVHRLLLEMMYLRSLCVLHRPYLNREKGNPRYDVSRTTCREAALRMLDLHAEYEAEARPGGRLSDEKYMLNNLGMHDFLMASMILCLDLTEKLPITPAERSRIFTALSTSYKMWSARKATSREAAHATRVVGAILRKLSMQDATAPSHPQLPAPTTSSSSPATDSGGIGTTLVNLSRSSRPSAGDHSAATPLTSTSSTTQSALSSPAIPRDGSLASLLNSDVQPSAHGGNSAGPITPPLSMSSGGGNGMHQTLHPAYQTNLGDSAPSGSSMAPMAYEQASHNNSFLPADMDFSTIDFGDPGLLPLDDVLSNPSLVDWAFIDQILLDTPEGGFRAIH</sequence>
<dbReference type="InterPro" id="IPR007219">
    <property type="entry name" value="XnlR_reg_dom"/>
</dbReference>
<dbReference type="InterPro" id="IPR050613">
    <property type="entry name" value="Sec_Metabolite_Reg"/>
</dbReference>
<dbReference type="GO" id="GO:0000981">
    <property type="term" value="F:DNA-binding transcription factor activity, RNA polymerase II-specific"/>
    <property type="evidence" value="ECO:0007669"/>
    <property type="project" value="InterPro"/>
</dbReference>
<dbReference type="PROSITE" id="PS50048">
    <property type="entry name" value="ZN2_CY6_FUNGAL_2"/>
    <property type="match status" value="1"/>
</dbReference>
<dbReference type="InParanoid" id="A0A136J259"/>
<evidence type="ECO:0000256" key="1">
    <source>
        <dbReference type="ARBA" id="ARBA00004123"/>
    </source>
</evidence>
<dbReference type="SMART" id="SM00066">
    <property type="entry name" value="GAL4"/>
    <property type="match status" value="1"/>
</dbReference>
<dbReference type="InterPro" id="IPR036864">
    <property type="entry name" value="Zn2-C6_fun-type_DNA-bd_sf"/>
</dbReference>
<name>A0A136J259_9PEZI</name>
<dbReference type="PROSITE" id="PS00463">
    <property type="entry name" value="ZN2_CY6_FUNGAL_1"/>
    <property type="match status" value="1"/>
</dbReference>
<dbReference type="Gene3D" id="4.10.240.10">
    <property type="entry name" value="Zn(2)-C6 fungal-type DNA-binding domain"/>
    <property type="match status" value="1"/>
</dbReference>
<dbReference type="GO" id="GO:0006351">
    <property type="term" value="P:DNA-templated transcription"/>
    <property type="evidence" value="ECO:0007669"/>
    <property type="project" value="InterPro"/>
</dbReference>
<feature type="region of interest" description="Disordered" evidence="4">
    <location>
        <begin position="685"/>
        <end position="799"/>
    </location>
</feature>
<keyword evidence="7" id="KW-1185">Reference proteome</keyword>
<keyword evidence="2" id="KW-0479">Metal-binding</keyword>
<dbReference type="EMBL" id="KQ964251">
    <property type="protein sequence ID" value="KXJ91174.1"/>
    <property type="molecule type" value="Genomic_DNA"/>
</dbReference>
<dbReference type="PANTHER" id="PTHR31001:SF49">
    <property type="entry name" value="ZN(II)2CYS6 TRANSCRIPTION FACTOR (EUROFUNG)"/>
    <property type="match status" value="1"/>
</dbReference>
<dbReference type="Proteomes" id="UP000070501">
    <property type="component" value="Unassembled WGS sequence"/>
</dbReference>
<gene>
    <name evidence="6" type="ORF">Micbo1qcDRAFT_234386</name>
</gene>
<dbReference type="AlphaFoldDB" id="A0A136J259"/>
<feature type="compositionally biased region" description="Polar residues" evidence="4">
    <location>
        <begin position="714"/>
        <end position="724"/>
    </location>
</feature>
<protein>
    <submittedName>
        <fullName evidence="6">Fungal-specific transcription factor domain-domain-containing protein</fullName>
    </submittedName>
</protein>
<accession>A0A136J259</accession>
<dbReference type="GO" id="GO:0008270">
    <property type="term" value="F:zinc ion binding"/>
    <property type="evidence" value="ECO:0007669"/>
    <property type="project" value="InterPro"/>
</dbReference>